<dbReference type="EMBL" id="PRLG01000013">
    <property type="protein sequence ID" value="PYY30121.1"/>
    <property type="molecule type" value="Genomic_DNA"/>
</dbReference>
<sequence>MIDEGRHSINSFLVIGFLYNSPHQSYHVAFLD</sequence>
<gene>
    <name evidence="1" type="ORF">PIL02S_01723</name>
</gene>
<reference evidence="1 2" key="1">
    <citation type="submission" date="2018-01" db="EMBL/GenBank/DDBJ databases">
        <title>Genome sequence of the PGP bacterium Paenibacillus illinoisensis E3.</title>
        <authorList>
            <person name="Rolli E."/>
            <person name="Marasco R."/>
            <person name="Bessem C."/>
            <person name="Michoud G."/>
            <person name="Gaiarsa S."/>
            <person name="Borin S."/>
            <person name="Daffonchio D."/>
        </authorList>
    </citation>
    <scope>NUCLEOTIDE SEQUENCE [LARGE SCALE GENOMIC DNA]</scope>
    <source>
        <strain evidence="1 2">E3</strain>
    </source>
</reference>
<evidence type="ECO:0000313" key="1">
    <source>
        <dbReference type="EMBL" id="PYY30121.1"/>
    </source>
</evidence>
<dbReference type="Proteomes" id="UP000247459">
    <property type="component" value="Unassembled WGS sequence"/>
</dbReference>
<organism evidence="1 2">
    <name type="scientific">Paenibacillus illinoisensis</name>
    <dbReference type="NCBI Taxonomy" id="59845"/>
    <lineage>
        <taxon>Bacteria</taxon>
        <taxon>Bacillati</taxon>
        <taxon>Bacillota</taxon>
        <taxon>Bacilli</taxon>
        <taxon>Bacillales</taxon>
        <taxon>Paenibacillaceae</taxon>
        <taxon>Paenibacillus</taxon>
    </lineage>
</organism>
<accession>A0A2W0D2K1</accession>
<name>A0A2W0D2K1_9BACL</name>
<evidence type="ECO:0000313" key="2">
    <source>
        <dbReference type="Proteomes" id="UP000247459"/>
    </source>
</evidence>
<protein>
    <submittedName>
        <fullName evidence="1">Uncharacterized protein</fullName>
    </submittedName>
</protein>
<proteinExistence type="predicted"/>
<comment type="caution">
    <text evidence="1">The sequence shown here is derived from an EMBL/GenBank/DDBJ whole genome shotgun (WGS) entry which is preliminary data.</text>
</comment>
<dbReference type="AlphaFoldDB" id="A0A2W0D2K1"/>